<accession>A0ACC5RB23</accession>
<sequence>MLAQDGGLHARDVHVAFGGLKALKGVDLKLRQGEVLGLIGPNGAGKTTMVNVLTGFQAATTGDVTLDGRSLKGLGPRNVARAGVARSFQAARLFRDLTVRQNLEVAAIGSGKKRKEARAKADALLDWIGCADKAAMLAGSLPYGDERRVGIARALALSPKFVLLDEPASGMNDQECDELMLLIAGIPDKFACGVLLIEHNMQVVMGACRRVHVLDNGKSLAEGTPAEMRANDEVRRAYLGSKNTGSQVI</sequence>
<reference evidence="1" key="1">
    <citation type="submission" date="2021-01" db="EMBL/GenBank/DDBJ databases">
        <authorList>
            <person name="Sun Q."/>
        </authorList>
    </citation>
    <scope>NUCLEOTIDE SEQUENCE</scope>
    <source>
        <strain evidence="1">YIM B02566</strain>
    </source>
</reference>
<keyword evidence="1" id="KW-0547">Nucleotide-binding</keyword>
<dbReference type="EMBL" id="JAENHL010000008">
    <property type="protein sequence ID" value="MBK1869842.1"/>
    <property type="molecule type" value="Genomic_DNA"/>
</dbReference>
<protein>
    <submittedName>
        <fullName evidence="1">ABC transporter ATP-binding protein</fullName>
    </submittedName>
</protein>
<evidence type="ECO:0000313" key="1">
    <source>
        <dbReference type="EMBL" id="MBK1869842.1"/>
    </source>
</evidence>
<comment type="caution">
    <text evidence="1">The sequence shown here is derived from an EMBL/GenBank/DDBJ whole genome shotgun (WGS) entry which is preliminary data.</text>
</comment>
<dbReference type="Proteomes" id="UP000616151">
    <property type="component" value="Unassembled WGS sequence"/>
</dbReference>
<name>A0ACC5RB23_9HYPH</name>
<proteinExistence type="predicted"/>
<evidence type="ECO:0000313" key="2">
    <source>
        <dbReference type="Proteomes" id="UP000616151"/>
    </source>
</evidence>
<organism evidence="1 2">
    <name type="scientific">Taklimakanibacter albus</name>
    <dbReference type="NCBI Taxonomy" id="2800327"/>
    <lineage>
        <taxon>Bacteria</taxon>
        <taxon>Pseudomonadati</taxon>
        <taxon>Pseudomonadota</taxon>
        <taxon>Alphaproteobacteria</taxon>
        <taxon>Hyphomicrobiales</taxon>
        <taxon>Aestuariivirgaceae</taxon>
        <taxon>Taklimakanibacter</taxon>
    </lineage>
</organism>
<gene>
    <name evidence="1" type="ORF">JHL16_25995</name>
</gene>
<keyword evidence="2" id="KW-1185">Reference proteome</keyword>
<keyword evidence="1" id="KW-0067">ATP-binding</keyword>